<proteinExistence type="predicted"/>
<gene>
    <name evidence="2" type="ORF">ETB97_007812</name>
</gene>
<evidence type="ECO:0000313" key="2">
    <source>
        <dbReference type="EMBL" id="KAF5856155.1"/>
    </source>
</evidence>
<accession>A0A8H6E2S7</accession>
<reference evidence="2 3" key="1">
    <citation type="submission" date="2019-04" db="EMBL/GenBank/DDBJ databases">
        <title>Aspergillus burnettii sp. nov., novel species from soil in southeast Queensland.</title>
        <authorList>
            <person name="Gilchrist C.L.M."/>
            <person name="Pitt J.I."/>
            <person name="Lange L."/>
            <person name="Lacey H.J."/>
            <person name="Vuong D."/>
            <person name="Midgley D.J."/>
            <person name="Greenfield P."/>
            <person name="Bradbury M."/>
            <person name="Lacey E."/>
            <person name="Busk P.K."/>
            <person name="Pilgaard B."/>
            <person name="Chooi Y.H."/>
            <person name="Piggott A.M."/>
        </authorList>
    </citation>
    <scope>NUCLEOTIDE SEQUENCE [LARGE SCALE GENOMIC DNA]</scope>
    <source>
        <strain evidence="2 3">FRR 5400</strain>
    </source>
</reference>
<comment type="caution">
    <text evidence="2">The sequence shown here is derived from an EMBL/GenBank/DDBJ whole genome shotgun (WGS) entry which is preliminary data.</text>
</comment>
<evidence type="ECO:0000313" key="3">
    <source>
        <dbReference type="Proteomes" id="UP000541154"/>
    </source>
</evidence>
<dbReference type="EMBL" id="SPNV01000342">
    <property type="protein sequence ID" value="KAF5856155.1"/>
    <property type="molecule type" value="Genomic_DNA"/>
</dbReference>
<protein>
    <recommendedName>
        <fullName evidence="1">DUF6603 domain-containing protein</fullName>
    </recommendedName>
</protein>
<dbReference type="InterPro" id="IPR046538">
    <property type="entry name" value="DUF6603"/>
</dbReference>
<sequence>MGGDAWFFPKNNSFWLAAGLTVLAFEILDIKAVIAVKWDPKVKIGLFGVATADMPAGTDKKCAHVQLGLVAVLDLDAGTFKIEGQLTPPSYVLDPSCHLTGGFAFYTWFGGGPSAGDFVFTIGGYHRSYKPPAPYANPHRLAISWSYDSSISIRGEAYFAITPKVCMGGGRLDASLTLGALYAFFDAYADFLINYKPFHFSADGGLGIGLLSTPKDHRLLAESISTFGYSGLIPSEFGDLEDTYLQMQASYCQLSFGHKATPDTKARTLDQFIQQVLQADLAKGKTADAAEPPPFIFSCNRGLIASSDKNAASDPNTTAWNIRGAVFQFTKGAHGEDIPPFPLPNNPKDIFAKPMHLGENQPLSSVLTVKIKPKQTFMALTASKHDYGVPVWNSAKLNYKSVPMALWGPYKPEEDPNSASDPNQIKELLKGDNPAVSQAMGITISSPLPVLSTEDKLLPFDYKTFFIQDAGPPWPFPNINSIG</sequence>
<feature type="domain" description="DUF6603" evidence="1">
    <location>
        <begin position="5"/>
        <end position="213"/>
    </location>
</feature>
<dbReference type="Proteomes" id="UP000541154">
    <property type="component" value="Unassembled WGS sequence"/>
</dbReference>
<name>A0A8H6E2S7_PETAA</name>
<dbReference type="AlphaFoldDB" id="A0A8H6E2S7"/>
<organism evidence="2 3">
    <name type="scientific">Petromyces alliaceus</name>
    <name type="common">Aspergillus alliaceus</name>
    <dbReference type="NCBI Taxonomy" id="209559"/>
    <lineage>
        <taxon>Eukaryota</taxon>
        <taxon>Fungi</taxon>
        <taxon>Dikarya</taxon>
        <taxon>Ascomycota</taxon>
        <taxon>Pezizomycotina</taxon>
        <taxon>Eurotiomycetes</taxon>
        <taxon>Eurotiomycetidae</taxon>
        <taxon>Eurotiales</taxon>
        <taxon>Aspergillaceae</taxon>
        <taxon>Aspergillus</taxon>
        <taxon>Aspergillus subgen. Circumdati</taxon>
    </lineage>
</organism>
<keyword evidence="3" id="KW-1185">Reference proteome</keyword>
<evidence type="ECO:0000259" key="1">
    <source>
        <dbReference type="Pfam" id="PF20248"/>
    </source>
</evidence>
<dbReference type="Pfam" id="PF20248">
    <property type="entry name" value="DUF6603"/>
    <property type="match status" value="1"/>
</dbReference>